<keyword evidence="2" id="KW-1185">Reference proteome</keyword>
<evidence type="ECO:0000313" key="2">
    <source>
        <dbReference type="Proteomes" id="UP000708208"/>
    </source>
</evidence>
<organism evidence="1 2">
    <name type="scientific">Allacma fusca</name>
    <dbReference type="NCBI Taxonomy" id="39272"/>
    <lineage>
        <taxon>Eukaryota</taxon>
        <taxon>Metazoa</taxon>
        <taxon>Ecdysozoa</taxon>
        <taxon>Arthropoda</taxon>
        <taxon>Hexapoda</taxon>
        <taxon>Collembola</taxon>
        <taxon>Symphypleona</taxon>
        <taxon>Sminthuridae</taxon>
        <taxon>Allacma</taxon>
    </lineage>
</organism>
<proteinExistence type="predicted"/>
<accession>A0A8J2NNJ5</accession>
<dbReference type="AlphaFoldDB" id="A0A8J2NNJ5"/>
<dbReference type="EMBL" id="CAJVCH010064582">
    <property type="protein sequence ID" value="CAG7719791.1"/>
    <property type="molecule type" value="Genomic_DNA"/>
</dbReference>
<dbReference type="Proteomes" id="UP000708208">
    <property type="component" value="Unassembled WGS sequence"/>
</dbReference>
<protein>
    <submittedName>
        <fullName evidence="1">Uncharacterized protein</fullName>
    </submittedName>
</protein>
<name>A0A8J2NNJ5_9HEXA</name>
<sequence>MEELIEGEILTTLRIEPIEGDTDGDDEIEVYGVTHGVGELEVEGSTEKEQKMKMVRNSQFRPKQQKVRYSVIESVLRYAWRNFHSKAFIAPALSETWVLKAAHMIQAYKEIQFTCLERITRWHPLGMVQGNVSQKN</sequence>
<gene>
    <name evidence="1" type="ORF">AFUS01_LOCUS9097</name>
</gene>
<feature type="non-terminal residue" evidence="1">
    <location>
        <position position="1"/>
    </location>
</feature>
<comment type="caution">
    <text evidence="1">The sequence shown here is derived from an EMBL/GenBank/DDBJ whole genome shotgun (WGS) entry which is preliminary data.</text>
</comment>
<reference evidence="1" key="1">
    <citation type="submission" date="2021-06" db="EMBL/GenBank/DDBJ databases">
        <authorList>
            <person name="Hodson N. C."/>
            <person name="Mongue J. A."/>
            <person name="Jaron S. K."/>
        </authorList>
    </citation>
    <scope>NUCLEOTIDE SEQUENCE</scope>
</reference>
<evidence type="ECO:0000313" key="1">
    <source>
        <dbReference type="EMBL" id="CAG7719791.1"/>
    </source>
</evidence>